<dbReference type="InterPro" id="IPR043502">
    <property type="entry name" value="DNA/RNA_pol_sf"/>
</dbReference>
<comment type="caution">
    <text evidence="9">The sequence shown here is derived from an EMBL/GenBank/DDBJ whole genome shotgun (WGS) entry which is preliminary data.</text>
</comment>
<dbReference type="RefSeq" id="XP_067821993.1">
    <property type="nucleotide sequence ID" value="XM_067958219.1"/>
</dbReference>
<feature type="region of interest" description="Disordered" evidence="7">
    <location>
        <begin position="101"/>
        <end position="125"/>
    </location>
</feature>
<name>A0A976IIL9_BRELC</name>
<dbReference type="GO" id="GO:0003964">
    <property type="term" value="F:RNA-directed DNA polymerase activity"/>
    <property type="evidence" value="ECO:0007669"/>
    <property type="project" value="UniProtKB-KW"/>
</dbReference>
<feature type="domain" description="Reverse transcriptase RNase H-like" evidence="8">
    <location>
        <begin position="3"/>
        <end position="85"/>
    </location>
</feature>
<evidence type="ECO:0000256" key="6">
    <source>
        <dbReference type="ARBA" id="ARBA00022918"/>
    </source>
</evidence>
<dbReference type="AlphaFoldDB" id="A0A976IIL9"/>
<keyword evidence="5" id="KW-0378">Hydrolase</keyword>
<keyword evidence="3" id="KW-0540">Nuclease</keyword>
<protein>
    <recommendedName>
        <fullName evidence="8">Reverse transcriptase RNase H-like domain-containing protein</fullName>
    </recommendedName>
</protein>
<dbReference type="InterPro" id="IPR041373">
    <property type="entry name" value="RT_RNaseH"/>
</dbReference>
<evidence type="ECO:0000313" key="10">
    <source>
        <dbReference type="Proteomes" id="UP000294530"/>
    </source>
</evidence>
<evidence type="ECO:0000259" key="8">
    <source>
        <dbReference type="Pfam" id="PF17917"/>
    </source>
</evidence>
<evidence type="ECO:0000256" key="1">
    <source>
        <dbReference type="ARBA" id="ARBA00022679"/>
    </source>
</evidence>
<sequence length="125" mass="13936">MAVSLKQEHDGTLMPVSFAGRVLKDGEVRYALAEKEIPALLCMTQTCRLIVVECPPRVTTHHSAMSWLFNVNRAPGRVLQWAAMLPPLPLTIERESKSKNESSSCWQHASSRHAVDEALEGIRSK</sequence>
<dbReference type="GO" id="GO:0004519">
    <property type="term" value="F:endonuclease activity"/>
    <property type="evidence" value="ECO:0007669"/>
    <property type="project" value="UniProtKB-KW"/>
</dbReference>
<evidence type="ECO:0000313" key="9">
    <source>
        <dbReference type="EMBL" id="TDH72494.1"/>
    </source>
</evidence>
<reference evidence="9 10" key="1">
    <citation type="journal article" date="2021" name="Genome Biol.">
        <title>AFLAP: assembly-free linkage analysis pipeline using k-mers from genome sequencing data.</title>
        <authorList>
            <person name="Fletcher K."/>
            <person name="Zhang L."/>
            <person name="Gil J."/>
            <person name="Han R."/>
            <person name="Cavanaugh K."/>
            <person name="Michelmore R."/>
        </authorList>
    </citation>
    <scope>NUCLEOTIDE SEQUENCE [LARGE SCALE GENOMIC DNA]</scope>
    <source>
        <strain evidence="9 10">SF5</strain>
    </source>
</reference>
<dbReference type="EMBL" id="SHOA02000037">
    <property type="protein sequence ID" value="TDH72494.1"/>
    <property type="molecule type" value="Genomic_DNA"/>
</dbReference>
<evidence type="ECO:0000256" key="7">
    <source>
        <dbReference type="SAM" id="MobiDB-lite"/>
    </source>
</evidence>
<dbReference type="GO" id="GO:0016787">
    <property type="term" value="F:hydrolase activity"/>
    <property type="evidence" value="ECO:0007669"/>
    <property type="project" value="UniProtKB-KW"/>
</dbReference>
<dbReference type="GeneID" id="94343890"/>
<evidence type="ECO:0000256" key="5">
    <source>
        <dbReference type="ARBA" id="ARBA00022801"/>
    </source>
</evidence>
<keyword evidence="4" id="KW-0255">Endonuclease</keyword>
<dbReference type="OrthoDB" id="118948at2759"/>
<gene>
    <name evidence="9" type="ORF">CCR75_000111</name>
</gene>
<accession>A0A976IIL9</accession>
<proteinExistence type="predicted"/>
<keyword evidence="10" id="KW-1185">Reference proteome</keyword>
<evidence type="ECO:0000256" key="3">
    <source>
        <dbReference type="ARBA" id="ARBA00022722"/>
    </source>
</evidence>
<dbReference type="SUPFAM" id="SSF56672">
    <property type="entry name" value="DNA/RNA polymerases"/>
    <property type="match status" value="1"/>
</dbReference>
<keyword evidence="6" id="KW-0695">RNA-directed DNA polymerase</keyword>
<evidence type="ECO:0000256" key="2">
    <source>
        <dbReference type="ARBA" id="ARBA00022695"/>
    </source>
</evidence>
<keyword evidence="2" id="KW-0548">Nucleotidyltransferase</keyword>
<keyword evidence="1" id="KW-0808">Transferase</keyword>
<dbReference type="KEGG" id="blac:94343890"/>
<organism evidence="9 10">
    <name type="scientific">Bremia lactucae</name>
    <name type="common">Lettuce downy mildew</name>
    <dbReference type="NCBI Taxonomy" id="4779"/>
    <lineage>
        <taxon>Eukaryota</taxon>
        <taxon>Sar</taxon>
        <taxon>Stramenopiles</taxon>
        <taxon>Oomycota</taxon>
        <taxon>Peronosporomycetes</taxon>
        <taxon>Peronosporales</taxon>
        <taxon>Peronosporaceae</taxon>
        <taxon>Bremia</taxon>
    </lineage>
</organism>
<evidence type="ECO:0000256" key="4">
    <source>
        <dbReference type="ARBA" id="ARBA00022759"/>
    </source>
</evidence>
<dbReference type="Proteomes" id="UP000294530">
    <property type="component" value="Unassembled WGS sequence"/>
</dbReference>
<feature type="compositionally biased region" description="Basic and acidic residues" evidence="7">
    <location>
        <begin position="113"/>
        <end position="125"/>
    </location>
</feature>
<dbReference type="Pfam" id="PF17917">
    <property type="entry name" value="RT_RNaseH"/>
    <property type="match status" value="1"/>
</dbReference>